<dbReference type="InterPro" id="IPR045142">
    <property type="entry name" value="BCAS3-like"/>
</dbReference>
<feature type="region of interest" description="Disordered" evidence="1">
    <location>
        <begin position="723"/>
        <end position="750"/>
    </location>
</feature>
<reference evidence="3 4" key="1">
    <citation type="submission" date="2016-07" db="EMBL/GenBank/DDBJ databases">
        <title>Pervasive Adenine N6-methylation of Active Genes in Fungi.</title>
        <authorList>
            <consortium name="DOE Joint Genome Institute"/>
            <person name="Mondo S.J."/>
            <person name="Dannebaum R.O."/>
            <person name="Kuo R.C."/>
            <person name="Labutti K."/>
            <person name="Haridas S."/>
            <person name="Kuo A."/>
            <person name="Salamov A."/>
            <person name="Ahrendt S.R."/>
            <person name="Lipzen A."/>
            <person name="Sullivan W."/>
            <person name="Andreopoulos W.B."/>
            <person name="Clum A."/>
            <person name="Lindquist E."/>
            <person name="Daum C."/>
            <person name="Ramamoorthy G.K."/>
            <person name="Gryganskyi A."/>
            <person name="Culley D."/>
            <person name="Magnuson J.K."/>
            <person name="James T.Y."/>
            <person name="O'Malley M.A."/>
            <person name="Stajich J.E."/>
            <person name="Spatafora J.W."/>
            <person name="Visel A."/>
            <person name="Grigoriev I.V."/>
        </authorList>
    </citation>
    <scope>NUCLEOTIDE SEQUENCE [LARGE SCALE GENOMIC DNA]</scope>
    <source>
        <strain evidence="3 4">CBS 931.73</strain>
    </source>
</reference>
<dbReference type="SMART" id="SM00320">
    <property type="entry name" value="WD40"/>
    <property type="match status" value="1"/>
</dbReference>
<dbReference type="STRING" id="1314790.A0A1Y1ZCQ3"/>
<evidence type="ECO:0000259" key="2">
    <source>
        <dbReference type="Pfam" id="PF21034"/>
    </source>
</evidence>
<dbReference type="InterPro" id="IPR001680">
    <property type="entry name" value="WD40_rpt"/>
</dbReference>
<accession>A0A1Y1ZCQ3</accession>
<dbReference type="InterPro" id="IPR036322">
    <property type="entry name" value="WD40_repeat_dom_sf"/>
</dbReference>
<proteinExistence type="predicted"/>
<evidence type="ECO:0000256" key="1">
    <source>
        <dbReference type="SAM" id="MobiDB-lite"/>
    </source>
</evidence>
<feature type="compositionally biased region" description="Polar residues" evidence="1">
    <location>
        <begin position="734"/>
        <end position="750"/>
    </location>
</feature>
<dbReference type="SUPFAM" id="SSF50978">
    <property type="entry name" value="WD40 repeat-like"/>
    <property type="match status" value="1"/>
</dbReference>
<dbReference type="Pfam" id="PF21034">
    <property type="entry name" value="BCAS3_WD40"/>
    <property type="match status" value="2"/>
</dbReference>
<keyword evidence="4" id="KW-1185">Reference proteome</keyword>
<evidence type="ECO:0000313" key="3">
    <source>
        <dbReference type="EMBL" id="ORY07595.1"/>
    </source>
</evidence>
<dbReference type="InParanoid" id="A0A1Y1ZCQ3"/>
<feature type="domain" description="BCAS3 WD40" evidence="2">
    <location>
        <begin position="370"/>
        <end position="493"/>
    </location>
</feature>
<dbReference type="PANTHER" id="PTHR13268:SF0">
    <property type="entry name" value="BCAS3 MICROTUBULE ASSOCIATED CELL MIGRATION FACTOR"/>
    <property type="match status" value="1"/>
</dbReference>
<dbReference type="GO" id="GO:0006914">
    <property type="term" value="P:autophagy"/>
    <property type="evidence" value="ECO:0007669"/>
    <property type="project" value="InterPro"/>
</dbReference>
<organism evidence="3 4">
    <name type="scientific">Basidiobolus meristosporus CBS 931.73</name>
    <dbReference type="NCBI Taxonomy" id="1314790"/>
    <lineage>
        <taxon>Eukaryota</taxon>
        <taxon>Fungi</taxon>
        <taxon>Fungi incertae sedis</taxon>
        <taxon>Zoopagomycota</taxon>
        <taxon>Entomophthoromycotina</taxon>
        <taxon>Basidiobolomycetes</taxon>
        <taxon>Basidiobolales</taxon>
        <taxon>Basidiobolaceae</taxon>
        <taxon>Basidiobolus</taxon>
    </lineage>
</organism>
<evidence type="ECO:0000313" key="4">
    <source>
        <dbReference type="Proteomes" id="UP000193498"/>
    </source>
</evidence>
<gene>
    <name evidence="3" type="ORF">K493DRAFT_332676</name>
</gene>
<feature type="compositionally biased region" description="Polar residues" evidence="1">
    <location>
        <begin position="27"/>
        <end position="42"/>
    </location>
</feature>
<dbReference type="InterPro" id="IPR048382">
    <property type="entry name" value="BCAS3_WD40"/>
</dbReference>
<dbReference type="OrthoDB" id="5598243at2759"/>
<protein>
    <recommendedName>
        <fullName evidence="2">BCAS3 WD40 domain-containing protein</fullName>
    </recommendedName>
</protein>
<dbReference type="PANTHER" id="PTHR13268">
    <property type="entry name" value="BREAST CARCINOMA AMPLIFIED SEQUENCE 3"/>
    <property type="match status" value="1"/>
</dbReference>
<dbReference type="Proteomes" id="UP000193498">
    <property type="component" value="Unassembled WGS sequence"/>
</dbReference>
<feature type="region of interest" description="Disordered" evidence="1">
    <location>
        <begin position="27"/>
        <end position="48"/>
    </location>
</feature>
<dbReference type="GO" id="GO:0042594">
    <property type="term" value="P:response to starvation"/>
    <property type="evidence" value="ECO:0007669"/>
    <property type="project" value="TreeGrafter"/>
</dbReference>
<dbReference type="EMBL" id="MCFE01000007">
    <property type="protein sequence ID" value="ORY07595.1"/>
    <property type="molecule type" value="Genomic_DNA"/>
</dbReference>
<dbReference type="GO" id="GO:0005737">
    <property type="term" value="C:cytoplasm"/>
    <property type="evidence" value="ECO:0007669"/>
    <property type="project" value="TreeGrafter"/>
</dbReference>
<sequence length="750" mass="83825">MENISTMLQGLSNYVTSLPESLAGLRKSQSQSTEDCSGTQDSPYADTMEPPIISKKRVVLYASFDWIWGVFPSHSPRTLQRFNIRVQVNISYFLNNDRYIPLNRRLCLMLGYEDGFQIWDIMNINDIKEIFSYIQDKLQVTCIKPLPEPRFRRNVLDEFKGYRTLIAVVSEPLTDHGNVDRKSSKLDFFSLKTHSNIKTVEYKHARLMDIKCNDSIIVLVYISSCLISNPITEAPVIALGDRLIAYATSLRTHIDEGSGRDFTDRVFQVEKVAKNVVHGVKTIGYKALSSYFAGSVSPDQPRMADPKGQINAGARNKDILKSDEASGMVRTFHDSYEQWSLRHKGITQIIIQDAAHLKHGSAPHSMRNSLHHFKAHNHRVAAMTFNHSGNLLATASTQGTSFKVFEINNNGIVNNMYKLSRGYTFARVAHITFSTDSKWLAVGTSRGTTPIANLTRALDVFAINPYGGHTNVASHVRTSVANEKSRFNRRAYADKAINLAPVTRLKQKGAAVENDRTLSVSHPESNTFEEGRTLTALELTVNTEDVAEWSLARGQDWGQVYTIIDAPTLSQKEGQPSLVGWILQSETSTHPVHISPLWLSPQFTFQTYDPEATNGDKSLGLPPSRTLNFKMDNPLPYGVYRPKNMNESSNFSEEDLENHLLHAMGSKMEIHSMLRSKQPASSDIDSHADPGFTLAGCKDIEIDGIPLSSTNLAPEEYSIEFEYASDTGIESPPVKNQSTDWNGRNGKPTS</sequence>
<dbReference type="AlphaFoldDB" id="A0A1Y1ZCQ3"/>
<dbReference type="InterPro" id="IPR015943">
    <property type="entry name" value="WD40/YVTN_repeat-like_dom_sf"/>
</dbReference>
<comment type="caution">
    <text evidence="3">The sequence shown here is derived from an EMBL/GenBank/DDBJ whole genome shotgun (WGS) entry which is preliminary data.</text>
</comment>
<name>A0A1Y1ZCQ3_9FUNG</name>
<feature type="domain" description="BCAS3 WD40" evidence="2">
    <location>
        <begin position="106"/>
        <end position="221"/>
    </location>
</feature>
<dbReference type="Gene3D" id="2.130.10.10">
    <property type="entry name" value="YVTN repeat-like/Quinoprotein amine dehydrogenase"/>
    <property type="match status" value="1"/>
</dbReference>